<sequence>MLALKILHFNDIANVSSTLVEASKSHGIYSEIYRIPLGNYKKTSILRKIALFINRLKEIRKLKKYFKENHFSVLHIHYAYFGILGILTRIPYYLHCHGTDIRGNLKHPIFKWITLLSLKKAKKVYFSTPDLGEEVLRIRKDAKFIPNPINMNMFFLDTNRSNEKQLHSKTKVLVISKLDPTKGIEIAIETINQLAARSDIEFTMFNFGVDHIKYLNLLQNREKIKFIDKVPYSEIPKLISEHDIVIGQLKLGAIGMSELEALAVGRPVICKFDYDGFYDEISPFIKVNNSEKLLEAITYLADNPDIRKEIGVQSRIWVEKNHDYKKVFEKLYNDYLC</sequence>
<dbReference type="Pfam" id="PF00534">
    <property type="entry name" value="Glycos_transf_1"/>
    <property type="match status" value="1"/>
</dbReference>
<keyword evidence="4" id="KW-1185">Reference proteome</keyword>
<dbReference type="CDD" id="cd03801">
    <property type="entry name" value="GT4_PimA-like"/>
    <property type="match status" value="1"/>
</dbReference>
<feature type="domain" description="Glycosyl transferase family 1" evidence="1">
    <location>
        <begin position="163"/>
        <end position="314"/>
    </location>
</feature>
<dbReference type="EMBL" id="SMAB01000005">
    <property type="protein sequence ID" value="TCS83374.1"/>
    <property type="molecule type" value="Genomic_DNA"/>
</dbReference>
<evidence type="ECO:0000259" key="2">
    <source>
        <dbReference type="Pfam" id="PF13439"/>
    </source>
</evidence>
<dbReference type="Proteomes" id="UP000295788">
    <property type="component" value="Unassembled WGS sequence"/>
</dbReference>
<dbReference type="Pfam" id="PF13439">
    <property type="entry name" value="Glyco_transf_4"/>
    <property type="match status" value="1"/>
</dbReference>
<dbReference type="PANTHER" id="PTHR12526:SF625">
    <property type="entry name" value="PHOSPHATIDYLINOSITOL GLYCAN-CLASS A"/>
    <property type="match status" value="1"/>
</dbReference>
<feature type="domain" description="Glycosyltransferase subfamily 4-like N-terminal" evidence="2">
    <location>
        <begin position="50"/>
        <end position="150"/>
    </location>
</feature>
<keyword evidence="3" id="KW-0808">Transferase</keyword>
<gene>
    <name evidence="3" type="ORF">EDD72_105116</name>
</gene>
<dbReference type="PANTHER" id="PTHR12526">
    <property type="entry name" value="GLYCOSYLTRANSFERASE"/>
    <property type="match status" value="1"/>
</dbReference>
<dbReference type="AlphaFoldDB" id="A0A4V2USZ1"/>
<dbReference type="Gene3D" id="3.40.50.2000">
    <property type="entry name" value="Glycogen Phosphorylase B"/>
    <property type="match status" value="2"/>
</dbReference>
<organism evidence="3 4">
    <name type="scientific">Tepidibacillus fermentans</name>
    <dbReference type="NCBI Taxonomy" id="1281767"/>
    <lineage>
        <taxon>Bacteria</taxon>
        <taxon>Bacillati</taxon>
        <taxon>Bacillota</taxon>
        <taxon>Bacilli</taxon>
        <taxon>Bacillales</taxon>
        <taxon>Bacillaceae</taxon>
        <taxon>Tepidibacillus</taxon>
    </lineage>
</organism>
<evidence type="ECO:0000313" key="3">
    <source>
        <dbReference type="EMBL" id="TCS83374.1"/>
    </source>
</evidence>
<accession>A0A4V2USZ1</accession>
<dbReference type="InterPro" id="IPR001296">
    <property type="entry name" value="Glyco_trans_1"/>
</dbReference>
<dbReference type="SUPFAM" id="SSF53756">
    <property type="entry name" value="UDP-Glycosyltransferase/glycogen phosphorylase"/>
    <property type="match status" value="1"/>
</dbReference>
<reference evidence="3 4" key="1">
    <citation type="submission" date="2019-03" db="EMBL/GenBank/DDBJ databases">
        <title>Genomic Encyclopedia of Type Strains, Phase IV (KMG-IV): sequencing the most valuable type-strain genomes for metagenomic binning, comparative biology and taxonomic classification.</title>
        <authorList>
            <person name="Goeker M."/>
        </authorList>
    </citation>
    <scope>NUCLEOTIDE SEQUENCE [LARGE SCALE GENOMIC DNA]</scope>
    <source>
        <strain evidence="3 4">DSM 23802</strain>
    </source>
</reference>
<comment type="caution">
    <text evidence="3">The sequence shown here is derived from an EMBL/GenBank/DDBJ whole genome shotgun (WGS) entry which is preliminary data.</text>
</comment>
<name>A0A4V2USZ1_9BACI</name>
<dbReference type="GO" id="GO:0016757">
    <property type="term" value="F:glycosyltransferase activity"/>
    <property type="evidence" value="ECO:0007669"/>
    <property type="project" value="InterPro"/>
</dbReference>
<evidence type="ECO:0000259" key="1">
    <source>
        <dbReference type="Pfam" id="PF00534"/>
    </source>
</evidence>
<protein>
    <submittedName>
        <fullName evidence="3">Glycosyltransferase involved in cell wall biosynthesis</fullName>
    </submittedName>
</protein>
<dbReference type="InterPro" id="IPR028098">
    <property type="entry name" value="Glyco_trans_4-like_N"/>
</dbReference>
<evidence type="ECO:0000313" key="4">
    <source>
        <dbReference type="Proteomes" id="UP000295788"/>
    </source>
</evidence>
<proteinExistence type="predicted"/>